<gene>
    <name evidence="2" type="ORF">Daesc_001894</name>
</gene>
<evidence type="ECO:0008006" key="4">
    <source>
        <dbReference type="Google" id="ProtNLM"/>
    </source>
</evidence>
<reference evidence="2 3" key="1">
    <citation type="journal article" date="2024" name="Front Chem Biol">
        <title>Unveiling the potential of Daldinia eschscholtzii MFLUCC 19-0629 through bioactivity and bioinformatics studies for enhanced sustainable agriculture production.</title>
        <authorList>
            <person name="Brooks S."/>
            <person name="Weaver J.A."/>
            <person name="Klomchit A."/>
            <person name="Alharthi S.A."/>
            <person name="Onlamun T."/>
            <person name="Nurani R."/>
            <person name="Vong T.K."/>
            <person name="Alberti F."/>
            <person name="Greco C."/>
        </authorList>
    </citation>
    <scope>NUCLEOTIDE SEQUENCE [LARGE SCALE GENOMIC DNA]</scope>
    <source>
        <strain evidence="2">MFLUCC 19-0629</strain>
    </source>
</reference>
<feature type="region of interest" description="Disordered" evidence="1">
    <location>
        <begin position="272"/>
        <end position="293"/>
    </location>
</feature>
<organism evidence="2 3">
    <name type="scientific">Daldinia eschscholtzii</name>
    <dbReference type="NCBI Taxonomy" id="292717"/>
    <lineage>
        <taxon>Eukaryota</taxon>
        <taxon>Fungi</taxon>
        <taxon>Dikarya</taxon>
        <taxon>Ascomycota</taxon>
        <taxon>Pezizomycotina</taxon>
        <taxon>Sordariomycetes</taxon>
        <taxon>Xylariomycetidae</taxon>
        <taxon>Xylariales</taxon>
        <taxon>Hypoxylaceae</taxon>
        <taxon>Daldinia</taxon>
    </lineage>
</organism>
<dbReference type="AlphaFoldDB" id="A0AAX6MVH5"/>
<dbReference type="PANTHER" id="PTHR36847:SF1">
    <property type="entry name" value="AMIDOLIGASE ENZYME"/>
    <property type="match status" value="1"/>
</dbReference>
<evidence type="ECO:0000256" key="1">
    <source>
        <dbReference type="SAM" id="MobiDB-lite"/>
    </source>
</evidence>
<dbReference type="Pfam" id="PF12224">
    <property type="entry name" value="Amidoligase_2"/>
    <property type="match status" value="1"/>
</dbReference>
<sequence>MSVNQALPRARPRTFGVELEFIILWLWNDEPDPYQDEAGELAPILRIPRDHSTTLTYTDIEKIIYDMICDVLNSHGLPAQRWQRAPEYSSWAVKPDVSIMLTGEKVNWHCVELTSPAERASPDAFKAISYALDLISSTYRIMVNDTCGFHVHVGDGKETMPLEHVRRVASLLWAADPIIATLHPPERRTNPFSRSIREYSPLARGKKIADVLSQANHSEEHTCIRYIGRSHRHGEQPISWRIENQQMKHVLAFEDSRAQGSYNPFFYDETKGPSGGTIAPQTTDPGPGPGPTASEMETHIEEVIKTIDVSKLTYLNSAYSPTIKRLGPRFSLPERGPDIVENWLVELDERAKTDIGVFAAVSEIYACESSCVVLLLLETRERPNYNLLRYICYNLMDPGTNDPTIEFRQAAGTTSGEWAEIWARICVGLIDFAIHAPPDRFISVLEHLEYATSGEASYDVVDLLDEIGLFAESVFAEKRLTQYKDEWGLKYESESQEKNDLP</sequence>
<dbReference type="Proteomes" id="UP001369815">
    <property type="component" value="Unassembled WGS sequence"/>
</dbReference>
<comment type="caution">
    <text evidence="2">The sequence shown here is derived from an EMBL/GenBank/DDBJ whole genome shotgun (WGS) entry which is preliminary data.</text>
</comment>
<dbReference type="InterPro" id="IPR022025">
    <property type="entry name" value="Amidoligase_2"/>
</dbReference>
<accession>A0AAX6MVH5</accession>
<keyword evidence="3" id="KW-1185">Reference proteome</keyword>
<evidence type="ECO:0000313" key="3">
    <source>
        <dbReference type="Proteomes" id="UP001369815"/>
    </source>
</evidence>
<dbReference type="EMBL" id="JBANMG010000002">
    <property type="protein sequence ID" value="KAK6956615.1"/>
    <property type="molecule type" value="Genomic_DNA"/>
</dbReference>
<name>A0AAX6MVH5_9PEZI</name>
<proteinExistence type="predicted"/>
<evidence type="ECO:0000313" key="2">
    <source>
        <dbReference type="EMBL" id="KAK6956615.1"/>
    </source>
</evidence>
<dbReference type="PANTHER" id="PTHR36847">
    <property type="entry name" value="AMIDOLIGASE ENZYME"/>
    <property type="match status" value="1"/>
</dbReference>
<protein>
    <recommendedName>
        <fullName evidence="4">Amidoligase enzyme</fullName>
    </recommendedName>
</protein>